<evidence type="ECO:0000313" key="2">
    <source>
        <dbReference type="Proteomes" id="UP000217790"/>
    </source>
</evidence>
<reference evidence="2" key="1">
    <citation type="journal article" date="2017" name="Nat. Ecol. Evol.">
        <title>Genome expansion and lineage-specific genetic innovations in the forest pathogenic fungi Armillaria.</title>
        <authorList>
            <person name="Sipos G."/>
            <person name="Prasanna A.N."/>
            <person name="Walter M.C."/>
            <person name="O'Connor E."/>
            <person name="Balint B."/>
            <person name="Krizsan K."/>
            <person name="Kiss B."/>
            <person name="Hess J."/>
            <person name="Varga T."/>
            <person name="Slot J."/>
            <person name="Riley R."/>
            <person name="Boka B."/>
            <person name="Rigling D."/>
            <person name="Barry K."/>
            <person name="Lee J."/>
            <person name="Mihaltcheva S."/>
            <person name="LaButti K."/>
            <person name="Lipzen A."/>
            <person name="Waldron R."/>
            <person name="Moloney N.M."/>
            <person name="Sperisen C."/>
            <person name="Kredics L."/>
            <person name="Vagvoelgyi C."/>
            <person name="Patrignani A."/>
            <person name="Fitzpatrick D."/>
            <person name="Nagy I."/>
            <person name="Doyle S."/>
            <person name="Anderson J.B."/>
            <person name="Grigoriev I.V."/>
            <person name="Gueldener U."/>
            <person name="Muensterkoetter M."/>
            <person name="Nagy L.G."/>
        </authorList>
    </citation>
    <scope>NUCLEOTIDE SEQUENCE [LARGE SCALE GENOMIC DNA]</scope>
    <source>
        <strain evidence="2">Ar21-2</strain>
    </source>
</reference>
<organism evidence="1 2">
    <name type="scientific">Armillaria gallica</name>
    <name type="common">Bulbous honey fungus</name>
    <name type="synonym">Armillaria bulbosa</name>
    <dbReference type="NCBI Taxonomy" id="47427"/>
    <lineage>
        <taxon>Eukaryota</taxon>
        <taxon>Fungi</taxon>
        <taxon>Dikarya</taxon>
        <taxon>Basidiomycota</taxon>
        <taxon>Agaricomycotina</taxon>
        <taxon>Agaricomycetes</taxon>
        <taxon>Agaricomycetidae</taxon>
        <taxon>Agaricales</taxon>
        <taxon>Marasmiineae</taxon>
        <taxon>Physalacriaceae</taxon>
        <taxon>Armillaria</taxon>
    </lineage>
</organism>
<dbReference type="OrthoDB" id="2827512at2759"/>
<keyword evidence="2" id="KW-1185">Reference proteome</keyword>
<accession>A0A2H3D559</accession>
<dbReference type="EMBL" id="KZ293700">
    <property type="protein sequence ID" value="PBK84197.1"/>
    <property type="molecule type" value="Genomic_DNA"/>
</dbReference>
<dbReference type="InParanoid" id="A0A2H3D559"/>
<dbReference type="OMA" id="ICANGLN"/>
<sequence>MDKTLQANTLTHPSHSTSTCLTCGSISLRSDAVREPPSAALLTLLQSNNLPSDVERVELIATASTWTSQTSDLDQDIAQVQETLNSLVLKRNGVTQNLNSVKSALHPIRSISDSILREIFMLCVKSWDDFVAATIAHDSLDSRHSPWTLSQVSHHWRHVALSTPQLWSSISLNFNAHQSYRDVSWSFKLGIHLQRAGHSRLFLRISSHNNIAKHRIMPMLITSTSRWRRLRVNMPFTSFSPLSFSAEYLNSLVQLIIDDPSSDCLPCQIDTFRIAPAILDLKISPRVAPYFDLPWKILANFRSAGIQSDRSLDLLRKLESAEKLSLHFDGRAGCGRLQEEAVLPRVTLLQLSEGNDFVKTNTTNIADFFLKAKFPSLTTLILAYNHDGKLDFPLVDAASCPGLQTLYIECDLSFISGIPNA</sequence>
<protein>
    <recommendedName>
        <fullName evidence="3">F-box domain-containing protein</fullName>
    </recommendedName>
</protein>
<dbReference type="STRING" id="47427.A0A2H3D559"/>
<proteinExistence type="predicted"/>
<dbReference type="AlphaFoldDB" id="A0A2H3D559"/>
<gene>
    <name evidence="1" type="ORF">ARMGADRAFT_613442</name>
</gene>
<evidence type="ECO:0000313" key="1">
    <source>
        <dbReference type="EMBL" id="PBK84197.1"/>
    </source>
</evidence>
<name>A0A2H3D559_ARMGA</name>
<dbReference type="Proteomes" id="UP000217790">
    <property type="component" value="Unassembled WGS sequence"/>
</dbReference>
<evidence type="ECO:0008006" key="3">
    <source>
        <dbReference type="Google" id="ProtNLM"/>
    </source>
</evidence>